<dbReference type="Gene3D" id="3.40.50.1820">
    <property type="entry name" value="alpha/beta hydrolase"/>
    <property type="match status" value="2"/>
</dbReference>
<evidence type="ECO:0000256" key="2">
    <source>
        <dbReference type="ARBA" id="ARBA00022670"/>
    </source>
</evidence>
<sequence length="489" mass="54891">MRCATRRGTSRSVSTTSTSSRRVHVVPAKVSRERHALGRGVGADIRLRRERGRIEWFAENTGFMWERARSLGQCLCSLRQIQKGLVGIAKGGTSAKGFGFGKMKYAESRRSQHAYKRKVLRGVIAVREQRCGLQQELGGILDDDAGARRLRRAHLDLKNNLSSQSSPVVLFGGSYGGMLAAWFRLKYPHVAIGALASSAPILQFDGLCSPYSFYDIVTRDFKSESENCYEVIKRSWKEMDDAINKGVGIRELKRAFNICNYEEMDVVPSLVENALVYAAMTDYPTPSNFLKPLPAHPVQKMCEAIDHPKTGNDTFSRLYGAVNIYYNYSGNVDCFALHDDDPHDTLYGWDWQSCSELLLAVGGVSNSSMFPPSPYNFTDQVADCQESNEGIPPKPHWITTEFGGFDIKRTLKRFGSNIIFFNGLRDPWSGGGVLESLSESLIAIAAHKGAHHVDLRFSTNEDPKWLTEIREKEVQIIKNWLTEYYRDSA</sequence>
<evidence type="ECO:0000256" key="4">
    <source>
        <dbReference type="ARBA" id="ARBA00022801"/>
    </source>
</evidence>
<keyword evidence="4" id="KW-0378">Hydrolase</keyword>
<dbReference type="PANTHER" id="PTHR11010:SF120">
    <property type="entry name" value="LYSOSOMAL PRO-X CARBOXYPEPTIDASE"/>
    <property type="match status" value="1"/>
</dbReference>
<proteinExistence type="inferred from homology"/>
<dbReference type="InterPro" id="IPR008758">
    <property type="entry name" value="Peptidase_S28"/>
</dbReference>
<keyword evidence="5" id="KW-0325">Glycoprotein</keyword>
<evidence type="ECO:0000256" key="1">
    <source>
        <dbReference type="ARBA" id="ARBA00011079"/>
    </source>
</evidence>
<dbReference type="GO" id="GO:0070008">
    <property type="term" value="F:serine-type exopeptidase activity"/>
    <property type="evidence" value="ECO:0007669"/>
    <property type="project" value="InterPro"/>
</dbReference>
<feature type="compositionally biased region" description="Low complexity" evidence="6">
    <location>
        <begin position="10"/>
        <end position="20"/>
    </location>
</feature>
<evidence type="ECO:0000313" key="7">
    <source>
        <dbReference type="EMBL" id="CAD1824712.1"/>
    </source>
</evidence>
<reference evidence="7" key="1">
    <citation type="submission" date="2020-07" db="EMBL/GenBank/DDBJ databases">
        <authorList>
            <person name="Lin J."/>
        </authorList>
    </citation>
    <scope>NUCLEOTIDE SEQUENCE</scope>
</reference>
<protein>
    <recommendedName>
        <fullName evidence="8">Lysosomal Pro-X carboxypeptidase</fullName>
    </recommendedName>
</protein>
<dbReference type="SUPFAM" id="SSF53474">
    <property type="entry name" value="alpha/beta-Hydrolases"/>
    <property type="match status" value="2"/>
</dbReference>
<dbReference type="GO" id="GO:0008239">
    <property type="term" value="F:dipeptidyl-peptidase activity"/>
    <property type="evidence" value="ECO:0007669"/>
    <property type="project" value="TreeGrafter"/>
</dbReference>
<feature type="region of interest" description="Disordered" evidence="6">
    <location>
        <begin position="1"/>
        <end position="23"/>
    </location>
</feature>
<dbReference type="GO" id="GO:0006508">
    <property type="term" value="P:proteolysis"/>
    <property type="evidence" value="ECO:0007669"/>
    <property type="project" value="UniProtKB-KW"/>
</dbReference>
<dbReference type="AlphaFoldDB" id="A0A6V7P1J3"/>
<evidence type="ECO:0000256" key="5">
    <source>
        <dbReference type="ARBA" id="ARBA00023180"/>
    </source>
</evidence>
<dbReference type="InterPro" id="IPR029058">
    <property type="entry name" value="AB_hydrolase_fold"/>
</dbReference>
<dbReference type="EMBL" id="LR862144">
    <property type="protein sequence ID" value="CAD1824712.1"/>
    <property type="molecule type" value="Genomic_DNA"/>
</dbReference>
<gene>
    <name evidence="7" type="ORF">CB5_LOCUS7923</name>
</gene>
<evidence type="ECO:0000256" key="6">
    <source>
        <dbReference type="SAM" id="MobiDB-lite"/>
    </source>
</evidence>
<dbReference type="Pfam" id="PF05577">
    <property type="entry name" value="Peptidase_S28"/>
    <property type="match status" value="1"/>
</dbReference>
<keyword evidence="3" id="KW-0732">Signal</keyword>
<dbReference type="PANTHER" id="PTHR11010">
    <property type="entry name" value="PROTEASE S28 PRO-X CARBOXYPEPTIDASE-RELATED"/>
    <property type="match status" value="1"/>
</dbReference>
<organism evidence="7">
    <name type="scientific">Ananas comosus var. bracteatus</name>
    <name type="common">red pineapple</name>
    <dbReference type="NCBI Taxonomy" id="296719"/>
    <lineage>
        <taxon>Eukaryota</taxon>
        <taxon>Viridiplantae</taxon>
        <taxon>Streptophyta</taxon>
        <taxon>Embryophyta</taxon>
        <taxon>Tracheophyta</taxon>
        <taxon>Spermatophyta</taxon>
        <taxon>Magnoliopsida</taxon>
        <taxon>Liliopsida</taxon>
        <taxon>Poales</taxon>
        <taxon>Bromeliaceae</taxon>
        <taxon>Bromelioideae</taxon>
        <taxon>Ananas</taxon>
    </lineage>
</organism>
<comment type="similarity">
    <text evidence="1">Belongs to the peptidase S28 family.</text>
</comment>
<name>A0A6V7P1J3_ANACO</name>
<evidence type="ECO:0008006" key="8">
    <source>
        <dbReference type="Google" id="ProtNLM"/>
    </source>
</evidence>
<evidence type="ECO:0000256" key="3">
    <source>
        <dbReference type="ARBA" id="ARBA00022729"/>
    </source>
</evidence>
<keyword evidence="2" id="KW-0645">Protease</keyword>
<accession>A0A6V7P1J3</accession>